<evidence type="ECO:0000259" key="1">
    <source>
        <dbReference type="Pfam" id="PF20209"/>
    </source>
</evidence>
<dbReference type="OrthoDB" id="3257061at2759"/>
<protein>
    <recommendedName>
        <fullName evidence="1">DUF6570 domain-containing protein</fullName>
    </recommendedName>
</protein>
<reference evidence="2 3" key="1">
    <citation type="journal article" date="2019" name="Nat. Ecol. Evol.">
        <title>Megaphylogeny resolves global patterns of mushroom evolution.</title>
        <authorList>
            <person name="Varga T."/>
            <person name="Krizsan K."/>
            <person name="Foldi C."/>
            <person name="Dima B."/>
            <person name="Sanchez-Garcia M."/>
            <person name="Sanchez-Ramirez S."/>
            <person name="Szollosi G.J."/>
            <person name="Szarkandi J.G."/>
            <person name="Papp V."/>
            <person name="Albert L."/>
            <person name="Andreopoulos W."/>
            <person name="Angelini C."/>
            <person name="Antonin V."/>
            <person name="Barry K.W."/>
            <person name="Bougher N.L."/>
            <person name="Buchanan P."/>
            <person name="Buyck B."/>
            <person name="Bense V."/>
            <person name="Catcheside P."/>
            <person name="Chovatia M."/>
            <person name="Cooper J."/>
            <person name="Damon W."/>
            <person name="Desjardin D."/>
            <person name="Finy P."/>
            <person name="Geml J."/>
            <person name="Haridas S."/>
            <person name="Hughes K."/>
            <person name="Justo A."/>
            <person name="Karasinski D."/>
            <person name="Kautmanova I."/>
            <person name="Kiss B."/>
            <person name="Kocsube S."/>
            <person name="Kotiranta H."/>
            <person name="LaButti K.M."/>
            <person name="Lechner B.E."/>
            <person name="Liimatainen K."/>
            <person name="Lipzen A."/>
            <person name="Lukacs Z."/>
            <person name="Mihaltcheva S."/>
            <person name="Morgado L.N."/>
            <person name="Niskanen T."/>
            <person name="Noordeloos M.E."/>
            <person name="Ohm R.A."/>
            <person name="Ortiz-Santana B."/>
            <person name="Ovrebo C."/>
            <person name="Racz N."/>
            <person name="Riley R."/>
            <person name="Savchenko A."/>
            <person name="Shiryaev A."/>
            <person name="Soop K."/>
            <person name="Spirin V."/>
            <person name="Szebenyi C."/>
            <person name="Tomsovsky M."/>
            <person name="Tulloss R.E."/>
            <person name="Uehling J."/>
            <person name="Grigoriev I.V."/>
            <person name="Vagvolgyi C."/>
            <person name="Papp T."/>
            <person name="Martin F.M."/>
            <person name="Miettinen O."/>
            <person name="Hibbett D.S."/>
            <person name="Nagy L.G."/>
        </authorList>
    </citation>
    <scope>NUCLEOTIDE SEQUENCE [LARGE SCALE GENOMIC DNA]</scope>
    <source>
        <strain evidence="2 3">CBS 962.96</strain>
    </source>
</reference>
<dbReference type="Proteomes" id="UP000297245">
    <property type="component" value="Unassembled WGS sequence"/>
</dbReference>
<evidence type="ECO:0000313" key="2">
    <source>
        <dbReference type="EMBL" id="THV02146.1"/>
    </source>
</evidence>
<proteinExistence type="predicted"/>
<name>A0A4V4HHB5_DENBC</name>
<feature type="non-terminal residue" evidence="2">
    <location>
        <position position="212"/>
    </location>
</feature>
<dbReference type="InterPro" id="IPR046700">
    <property type="entry name" value="DUF6570"/>
</dbReference>
<sequence length="212" mass="23260">MFKLELGPSGQYASRGNVCIFPQEPGPLATCLPPPLTELHDEICVILVGSPNTEVTIDTLTKTPLLIRRSRIIEALKWLKLHNPLYSDLDLCAMESNAASYPEHGIPIPLQSIIRTNANSEGSSYTQQANAEQCNGNVSPFGMPSSTVIDADHVDSTYKVRKLAALQRLKSGTEPFIKFPSGSTPLPTRNNPELFGYLWPTLFPYGVGMMEN</sequence>
<dbReference type="Pfam" id="PF20209">
    <property type="entry name" value="DUF6570"/>
    <property type="match status" value="1"/>
</dbReference>
<keyword evidence="3" id="KW-1185">Reference proteome</keyword>
<evidence type="ECO:0000313" key="3">
    <source>
        <dbReference type="Proteomes" id="UP000297245"/>
    </source>
</evidence>
<dbReference type="AlphaFoldDB" id="A0A4V4HHB5"/>
<organism evidence="2 3">
    <name type="scientific">Dendrothele bispora (strain CBS 962.96)</name>
    <dbReference type="NCBI Taxonomy" id="1314807"/>
    <lineage>
        <taxon>Eukaryota</taxon>
        <taxon>Fungi</taxon>
        <taxon>Dikarya</taxon>
        <taxon>Basidiomycota</taxon>
        <taxon>Agaricomycotina</taxon>
        <taxon>Agaricomycetes</taxon>
        <taxon>Agaricomycetidae</taxon>
        <taxon>Agaricales</taxon>
        <taxon>Agaricales incertae sedis</taxon>
        <taxon>Dendrothele</taxon>
    </lineage>
</organism>
<feature type="domain" description="DUF6570" evidence="1">
    <location>
        <begin position="2"/>
        <end position="90"/>
    </location>
</feature>
<gene>
    <name evidence="2" type="ORF">K435DRAFT_654040</name>
</gene>
<dbReference type="EMBL" id="ML179080">
    <property type="protein sequence ID" value="THV02146.1"/>
    <property type="molecule type" value="Genomic_DNA"/>
</dbReference>
<accession>A0A4V4HHB5</accession>